<evidence type="ECO:0000256" key="17">
    <source>
        <dbReference type="PIRSR" id="PIRSR006769-2"/>
    </source>
</evidence>
<dbReference type="PANTHER" id="PTHR38011:SF7">
    <property type="entry name" value="2,5-DIAMINO-6-RIBOSYLAMINO-4(3H)-PYRIMIDINONE 5'-PHOSPHATE REDUCTASE"/>
    <property type="match status" value="1"/>
</dbReference>
<feature type="binding site" evidence="17">
    <location>
        <position position="297"/>
    </location>
    <ligand>
        <name>substrate</name>
    </ligand>
</feature>
<evidence type="ECO:0000313" key="20">
    <source>
        <dbReference type="EMBL" id="CFX77629.1"/>
    </source>
</evidence>
<dbReference type="InterPro" id="IPR002734">
    <property type="entry name" value="RibDG_C"/>
</dbReference>
<dbReference type="CDD" id="cd01284">
    <property type="entry name" value="Riboflavin_deaminase-reductase"/>
    <property type="match status" value="1"/>
</dbReference>
<evidence type="ECO:0000256" key="15">
    <source>
        <dbReference type="PIRNR" id="PIRNR006769"/>
    </source>
</evidence>
<dbReference type="GO" id="GO:0009231">
    <property type="term" value="P:riboflavin biosynthetic process"/>
    <property type="evidence" value="ECO:0007669"/>
    <property type="project" value="UniProtKB-UniPathway"/>
</dbReference>
<evidence type="ECO:0000259" key="19">
    <source>
        <dbReference type="PROSITE" id="PS51747"/>
    </source>
</evidence>
<comment type="similarity">
    <text evidence="5 15">In the C-terminal section; belongs to the HTP reductase family.</text>
</comment>
<feature type="binding site" evidence="18">
    <location>
        <position position="86"/>
    </location>
    <ligand>
        <name>Zn(2+)</name>
        <dbReference type="ChEBI" id="CHEBI:29105"/>
        <note>catalytic</note>
    </ligand>
</feature>
<gene>
    <name evidence="20" type="ORF">1850</name>
</gene>
<feature type="binding site" evidence="18">
    <location>
        <position position="77"/>
    </location>
    <ligand>
        <name>Zn(2+)</name>
        <dbReference type="ChEBI" id="CHEBI:29105"/>
        <note>catalytic</note>
    </ligand>
</feature>
<dbReference type="UniPathway" id="UPA00275">
    <property type="reaction ID" value="UER00401"/>
</dbReference>
<dbReference type="NCBIfam" id="TIGR00227">
    <property type="entry name" value="ribD_Cterm"/>
    <property type="match status" value="1"/>
</dbReference>
<feature type="binding site" evidence="17">
    <location>
        <position position="209"/>
    </location>
    <ligand>
        <name>substrate</name>
    </ligand>
</feature>
<dbReference type="InterPro" id="IPR016192">
    <property type="entry name" value="APOBEC/CMP_deaminase_Zn-bd"/>
</dbReference>
<dbReference type="InterPro" id="IPR002125">
    <property type="entry name" value="CMP_dCMP_dom"/>
</dbReference>
<dbReference type="RefSeq" id="WP_046498019.1">
    <property type="nucleotide sequence ID" value="NZ_CGIH01000029.1"/>
</dbReference>
<dbReference type="GO" id="GO:0008835">
    <property type="term" value="F:diaminohydroxyphosphoribosylaminopyrimidine deaminase activity"/>
    <property type="evidence" value="ECO:0007669"/>
    <property type="project" value="UniProtKB-EC"/>
</dbReference>
<evidence type="ECO:0000256" key="16">
    <source>
        <dbReference type="PIRSR" id="PIRSR006769-1"/>
    </source>
</evidence>
<evidence type="ECO:0000256" key="4">
    <source>
        <dbReference type="ARBA" id="ARBA00005259"/>
    </source>
</evidence>
<dbReference type="InterPro" id="IPR024072">
    <property type="entry name" value="DHFR-like_dom_sf"/>
</dbReference>
<proteinExistence type="inferred from homology"/>
<organism evidence="20 21">
    <name type="scientific">Syntrophomonas zehnderi OL-4</name>
    <dbReference type="NCBI Taxonomy" id="690567"/>
    <lineage>
        <taxon>Bacteria</taxon>
        <taxon>Bacillati</taxon>
        <taxon>Bacillota</taxon>
        <taxon>Clostridia</taxon>
        <taxon>Eubacteriales</taxon>
        <taxon>Syntrophomonadaceae</taxon>
        <taxon>Syntrophomonas</taxon>
    </lineage>
</organism>
<dbReference type="OrthoDB" id="9800865at2"/>
<feature type="binding site" evidence="17">
    <location>
        <position position="186"/>
    </location>
    <ligand>
        <name>substrate</name>
    </ligand>
</feature>
<comment type="catalytic activity">
    <reaction evidence="14 15">
        <text>2,5-diamino-6-hydroxy-4-(5-phosphoribosylamino)-pyrimidine + H2O + H(+) = 5-amino-6-(5-phospho-D-ribosylamino)uracil + NH4(+)</text>
        <dbReference type="Rhea" id="RHEA:21868"/>
        <dbReference type="ChEBI" id="CHEBI:15377"/>
        <dbReference type="ChEBI" id="CHEBI:15378"/>
        <dbReference type="ChEBI" id="CHEBI:28938"/>
        <dbReference type="ChEBI" id="CHEBI:58453"/>
        <dbReference type="ChEBI" id="CHEBI:58614"/>
        <dbReference type="EC" id="3.5.4.26"/>
    </reaction>
</comment>
<dbReference type="GO" id="GO:0050661">
    <property type="term" value="F:NADP binding"/>
    <property type="evidence" value="ECO:0007669"/>
    <property type="project" value="InterPro"/>
</dbReference>
<evidence type="ECO:0000256" key="1">
    <source>
        <dbReference type="ARBA" id="ARBA00002151"/>
    </source>
</evidence>
<evidence type="ECO:0000256" key="14">
    <source>
        <dbReference type="ARBA" id="ARBA00049886"/>
    </source>
</evidence>
<dbReference type="STRING" id="690567.1850"/>
<keyword evidence="12" id="KW-0511">Multifunctional enzyme</keyword>
<keyword evidence="9 15" id="KW-0862">Zinc</keyword>
<evidence type="ECO:0000256" key="10">
    <source>
        <dbReference type="ARBA" id="ARBA00022857"/>
    </source>
</evidence>
<feature type="binding site" evidence="17">
    <location>
        <begin position="299"/>
        <end position="305"/>
    </location>
    <ligand>
        <name>NADP(+)</name>
        <dbReference type="ChEBI" id="CHEBI:58349"/>
    </ligand>
</feature>
<dbReference type="EMBL" id="CGIH01000029">
    <property type="protein sequence ID" value="CFX77629.1"/>
    <property type="molecule type" value="Genomic_DNA"/>
</dbReference>
<feature type="binding site" evidence="18">
    <location>
        <position position="52"/>
    </location>
    <ligand>
        <name>Zn(2+)</name>
        <dbReference type="ChEBI" id="CHEBI:29105"/>
        <note>catalytic</note>
    </ligand>
</feature>
<accession>A0A0E3W3F1</accession>
<dbReference type="PANTHER" id="PTHR38011">
    <property type="entry name" value="DIHYDROFOLATE REDUCTASE FAMILY PROTEIN (AFU_ORTHOLOGUE AFUA_8G06820)"/>
    <property type="match status" value="1"/>
</dbReference>
<dbReference type="Pfam" id="PF01872">
    <property type="entry name" value="RibD_C"/>
    <property type="match status" value="1"/>
</dbReference>
<dbReference type="InterPro" id="IPR016193">
    <property type="entry name" value="Cytidine_deaminase-like"/>
</dbReference>
<evidence type="ECO:0000256" key="5">
    <source>
        <dbReference type="ARBA" id="ARBA00007417"/>
    </source>
</evidence>
<keyword evidence="21" id="KW-1185">Reference proteome</keyword>
<evidence type="ECO:0000256" key="2">
    <source>
        <dbReference type="ARBA" id="ARBA00004882"/>
    </source>
</evidence>
<comment type="pathway">
    <text evidence="2 15">Cofactor biosynthesis; riboflavin biosynthesis; 5-amino-6-(D-ribitylamino)uracil from GTP: step 2/4.</text>
</comment>
<evidence type="ECO:0000256" key="12">
    <source>
        <dbReference type="ARBA" id="ARBA00023268"/>
    </source>
</evidence>
<dbReference type="InterPro" id="IPR050765">
    <property type="entry name" value="Riboflavin_Biosynth_HTPR"/>
</dbReference>
<feature type="binding site" evidence="17">
    <location>
        <position position="156"/>
    </location>
    <ligand>
        <name>NADP(+)</name>
        <dbReference type="ChEBI" id="CHEBI:58349"/>
    </ligand>
</feature>
<dbReference type="Proteomes" id="UP000045545">
    <property type="component" value="Unassembled WGS sequence"/>
</dbReference>
<feature type="binding site" evidence="17">
    <location>
        <position position="202"/>
    </location>
    <ligand>
        <name>NADP(+)</name>
        <dbReference type="ChEBI" id="CHEBI:58349"/>
    </ligand>
</feature>
<evidence type="ECO:0000256" key="7">
    <source>
        <dbReference type="ARBA" id="ARBA00022723"/>
    </source>
</evidence>
<feature type="binding site" evidence="17">
    <location>
        <position position="225"/>
    </location>
    <ligand>
        <name>NADP(+)</name>
        <dbReference type="ChEBI" id="CHEBI:58349"/>
    </ligand>
</feature>
<dbReference type="GO" id="GO:0008703">
    <property type="term" value="F:5-amino-6-(5-phosphoribosylamino)uracil reductase activity"/>
    <property type="evidence" value="ECO:0007669"/>
    <property type="project" value="UniProtKB-EC"/>
</dbReference>
<dbReference type="SUPFAM" id="SSF53597">
    <property type="entry name" value="Dihydrofolate reductase-like"/>
    <property type="match status" value="1"/>
</dbReference>
<dbReference type="NCBIfam" id="TIGR00326">
    <property type="entry name" value="eubact_ribD"/>
    <property type="match status" value="1"/>
</dbReference>
<sequence>MSASDQHYMQIALELASQALGRTSPNPVVGAVIVKDGEVVGAGYHLKAGTPHAEIHALNQAGVKASGATVYVTLEPCSHYGRTPPCADALVKAGVRRVVIATLDPNPQVAGQGRQKLLKAGIIVDTGIMEKEARQLNEAYIKYIQTRIPFVALKTAMTLDGKIAAAGGDSKWITAEDARNHVHRLRNIHDAILVGIGTVLHDDPRLNTRLNCDDIHHPVRVIIDSYLDLPLNSQIVKSSHELRSLVFCSSQADLQRATRLQAAGCEIIRLPEQEGLVPLENVLQHLGREGICSVLVEGGGEINASLLERQLVDKVYWFIAPKIIGGRNAATPVMGTGLNMMQEAWELQSIEVTRFEKDILITGYFDK</sequence>
<dbReference type="GO" id="GO:0008270">
    <property type="term" value="F:zinc ion binding"/>
    <property type="evidence" value="ECO:0007669"/>
    <property type="project" value="InterPro"/>
</dbReference>
<dbReference type="AlphaFoldDB" id="A0A0E3W3F1"/>
<comment type="similarity">
    <text evidence="4 15">In the N-terminal section; belongs to the cytidine and deoxycytidylate deaminase family.</text>
</comment>
<keyword evidence="6 15" id="KW-0686">Riboflavin biosynthesis</keyword>
<comment type="pathway">
    <text evidence="3 15">Cofactor biosynthesis; riboflavin biosynthesis; 5-amino-6-(D-ribitylamino)uracil from GTP: step 3/4.</text>
</comment>
<feature type="binding site" evidence="17">
    <location>
        <position position="170"/>
    </location>
    <ligand>
        <name>substrate</name>
    </ligand>
</feature>
<dbReference type="EC" id="1.1.1.193" evidence="15"/>
<dbReference type="InterPro" id="IPR011549">
    <property type="entry name" value="RibD_C"/>
</dbReference>
<dbReference type="InterPro" id="IPR004794">
    <property type="entry name" value="Eubact_RibD"/>
</dbReference>
<evidence type="ECO:0000256" key="8">
    <source>
        <dbReference type="ARBA" id="ARBA00022801"/>
    </source>
</evidence>
<feature type="domain" description="CMP/dCMP-type deaminase" evidence="19">
    <location>
        <begin position="3"/>
        <end position="125"/>
    </location>
</feature>
<evidence type="ECO:0000313" key="21">
    <source>
        <dbReference type="Proteomes" id="UP000045545"/>
    </source>
</evidence>
<comment type="cofactor">
    <cofactor evidence="15 18">
        <name>Zn(2+)</name>
        <dbReference type="ChEBI" id="CHEBI:29105"/>
    </cofactor>
    <text evidence="15 18">Binds 1 zinc ion.</text>
</comment>
<feature type="active site" description="Proton donor" evidence="16">
    <location>
        <position position="54"/>
    </location>
</feature>
<protein>
    <recommendedName>
        <fullName evidence="15">Riboflavin biosynthesis protein RibD</fullName>
    </recommendedName>
    <domain>
        <recommendedName>
            <fullName evidence="15">Diaminohydroxyphosphoribosylaminopyrimidine deaminase</fullName>
            <shortName evidence="15">DRAP deaminase</shortName>
            <ecNumber evidence="15">3.5.4.26</ecNumber>
        </recommendedName>
        <alternativeName>
            <fullName evidence="15">Riboflavin-specific deaminase</fullName>
        </alternativeName>
    </domain>
    <domain>
        <recommendedName>
            <fullName evidence="15">5-amino-6-(5-phosphoribosylamino)uracil reductase</fullName>
            <ecNumber evidence="15">1.1.1.193</ecNumber>
        </recommendedName>
        <alternativeName>
            <fullName evidence="15">HTP reductase</fullName>
        </alternativeName>
    </domain>
</protein>
<keyword evidence="11 15" id="KW-0560">Oxidoreductase</keyword>
<comment type="function">
    <text evidence="1 15">Converts 2,5-diamino-6-(ribosylamino)-4(3h)-pyrimidinone 5'-phosphate into 5-amino-6-(ribosylamino)-2,4(1h,3h)-pyrimidinedione 5'-phosphate.</text>
</comment>
<dbReference type="Gene3D" id="3.40.140.10">
    <property type="entry name" value="Cytidine Deaminase, domain 2"/>
    <property type="match status" value="1"/>
</dbReference>
<evidence type="ECO:0000256" key="9">
    <source>
        <dbReference type="ARBA" id="ARBA00022833"/>
    </source>
</evidence>
<evidence type="ECO:0000256" key="6">
    <source>
        <dbReference type="ARBA" id="ARBA00022619"/>
    </source>
</evidence>
<dbReference type="Pfam" id="PF00383">
    <property type="entry name" value="dCMP_cyt_deam_1"/>
    <property type="match status" value="1"/>
</dbReference>
<evidence type="ECO:0000256" key="18">
    <source>
        <dbReference type="PIRSR" id="PIRSR006769-3"/>
    </source>
</evidence>
<keyword evidence="8 15" id="KW-0378">Hydrolase</keyword>
<evidence type="ECO:0000256" key="11">
    <source>
        <dbReference type="ARBA" id="ARBA00023002"/>
    </source>
</evidence>
<dbReference type="FunFam" id="3.40.140.10:FF:000025">
    <property type="entry name" value="Riboflavin biosynthesis protein RibD"/>
    <property type="match status" value="1"/>
</dbReference>
<keyword evidence="10 15" id="KW-0521">NADP</keyword>
<dbReference type="Gene3D" id="3.40.430.10">
    <property type="entry name" value="Dihydrofolate Reductase, subunit A"/>
    <property type="match status" value="1"/>
</dbReference>
<evidence type="ECO:0000256" key="3">
    <source>
        <dbReference type="ARBA" id="ARBA00004910"/>
    </source>
</evidence>
<name>A0A0E3W3F1_9FIRM</name>
<evidence type="ECO:0000256" key="13">
    <source>
        <dbReference type="ARBA" id="ARBA00049861"/>
    </source>
</evidence>
<dbReference type="EC" id="3.5.4.26" evidence="15"/>
<comment type="catalytic activity">
    <reaction evidence="13 15">
        <text>5-amino-6-(5-phospho-D-ribitylamino)uracil + NADP(+) = 5-amino-6-(5-phospho-D-ribosylamino)uracil + NADPH + H(+)</text>
        <dbReference type="Rhea" id="RHEA:17845"/>
        <dbReference type="ChEBI" id="CHEBI:15378"/>
        <dbReference type="ChEBI" id="CHEBI:57783"/>
        <dbReference type="ChEBI" id="CHEBI:58349"/>
        <dbReference type="ChEBI" id="CHEBI:58421"/>
        <dbReference type="ChEBI" id="CHEBI:58453"/>
        <dbReference type="EC" id="1.1.1.193"/>
    </reaction>
</comment>
<feature type="binding site" evidence="17">
    <location>
        <position position="198"/>
    </location>
    <ligand>
        <name>NADP(+)</name>
        <dbReference type="ChEBI" id="CHEBI:58349"/>
    </ligand>
</feature>
<dbReference type="PIRSF" id="PIRSF006769">
    <property type="entry name" value="RibD"/>
    <property type="match status" value="1"/>
</dbReference>
<keyword evidence="7 15" id="KW-0479">Metal-binding</keyword>
<dbReference type="SUPFAM" id="SSF53927">
    <property type="entry name" value="Cytidine deaminase-like"/>
    <property type="match status" value="1"/>
</dbReference>
<feature type="binding site" evidence="17">
    <location>
        <position position="172"/>
    </location>
    <ligand>
        <name>NADP(+)</name>
        <dbReference type="ChEBI" id="CHEBI:58349"/>
    </ligand>
</feature>
<feature type="binding site" evidence="17">
    <location>
        <position position="206"/>
    </location>
    <ligand>
        <name>substrate</name>
    </ligand>
</feature>
<reference evidence="20 21" key="1">
    <citation type="submission" date="2015-03" db="EMBL/GenBank/DDBJ databases">
        <authorList>
            <person name="Murphy D."/>
        </authorList>
    </citation>
    <scope>NUCLEOTIDE SEQUENCE [LARGE SCALE GENOMIC DNA]</scope>
    <source>
        <strain evidence="20 21">OL-4</strain>
    </source>
</reference>
<dbReference type="PROSITE" id="PS00903">
    <property type="entry name" value="CYT_DCMP_DEAMINASES_1"/>
    <property type="match status" value="1"/>
</dbReference>
<dbReference type="PROSITE" id="PS51747">
    <property type="entry name" value="CYT_DCMP_DEAMINASES_2"/>
    <property type="match status" value="1"/>
</dbReference>